<reference evidence="2" key="1">
    <citation type="submission" date="2022-01" db="EMBL/GenBank/DDBJ databases">
        <authorList>
            <person name="Jo J.-H."/>
            <person name="Im W.-T."/>
        </authorList>
    </citation>
    <scope>NUCLEOTIDE SEQUENCE</scope>
    <source>
        <strain evidence="2">NA20</strain>
    </source>
</reference>
<evidence type="ECO:0000256" key="1">
    <source>
        <dbReference type="SAM" id="MobiDB-lite"/>
    </source>
</evidence>
<dbReference type="SUPFAM" id="SSF69635">
    <property type="entry name" value="Type III secretory system chaperone-like"/>
    <property type="match status" value="1"/>
</dbReference>
<dbReference type="RefSeq" id="WP_237868246.1">
    <property type="nucleotide sequence ID" value="NZ_JAKLTR010000001.1"/>
</dbReference>
<gene>
    <name evidence="2" type="ORF">LZZ85_01980</name>
</gene>
<sequence length="440" mass="51668">MFEKLFGWGKKKPASAPESEIPFGRYSDNNKPVSKVNRWTDADNFFKEKKYPEGLDAFFDYLRDDNAKNVVYERNGAEGRFEFYQGSKIVRGIFDSRALKAEVTLAKMPQSSVPVMRRLLEMNFSLYYSRFALDNDRLCMRFDSHIEAANPSKLYYGLKELSTKADKQDDLLVQDFSSLETVDSEHVITIPVTEKEIKYEYMQKWIAQTLDTITGLDADKFSGGIAYMLLSLVYRIDYLVTPEGKLLYDLEKIANIYFKKDERPAVEKNRDMVEEFRKLQARTKEEIFTYLFRSKYTFAIVAPQNYKAVSDSIHGANQSMVWYRDNNYPFIATQVTEYGISYCQYSYSLPKVITQLFHLYMQVNYSEYFAAIGNKKGYYNTANNHFDNEAIIDQVKTIQEKWRDKYPNMDFKTHNLRFDTLVNFNQTFTTELEFLNMESK</sequence>
<protein>
    <submittedName>
        <fullName evidence="2">YbjN domain-containing protein</fullName>
    </submittedName>
</protein>
<dbReference type="Proteomes" id="UP001165367">
    <property type="component" value="Unassembled WGS sequence"/>
</dbReference>
<name>A0ABS9KL32_9BACT</name>
<evidence type="ECO:0000313" key="3">
    <source>
        <dbReference type="Proteomes" id="UP001165367"/>
    </source>
</evidence>
<feature type="region of interest" description="Disordered" evidence="1">
    <location>
        <begin position="1"/>
        <end position="20"/>
    </location>
</feature>
<dbReference type="EMBL" id="JAKLTR010000001">
    <property type="protein sequence ID" value="MCG2613021.1"/>
    <property type="molecule type" value="Genomic_DNA"/>
</dbReference>
<accession>A0ABS9KL32</accession>
<dbReference type="Gene3D" id="3.30.1460.10">
    <property type="match status" value="1"/>
</dbReference>
<comment type="caution">
    <text evidence="2">The sequence shown here is derived from an EMBL/GenBank/DDBJ whole genome shotgun (WGS) entry which is preliminary data.</text>
</comment>
<organism evidence="2 3">
    <name type="scientific">Terrimonas ginsenosidimutans</name>
    <dbReference type="NCBI Taxonomy" id="2908004"/>
    <lineage>
        <taxon>Bacteria</taxon>
        <taxon>Pseudomonadati</taxon>
        <taxon>Bacteroidota</taxon>
        <taxon>Chitinophagia</taxon>
        <taxon>Chitinophagales</taxon>
        <taxon>Chitinophagaceae</taxon>
        <taxon>Terrimonas</taxon>
    </lineage>
</organism>
<proteinExistence type="predicted"/>
<keyword evidence="3" id="KW-1185">Reference proteome</keyword>
<evidence type="ECO:0000313" key="2">
    <source>
        <dbReference type="EMBL" id="MCG2613021.1"/>
    </source>
</evidence>